<dbReference type="InterPro" id="IPR029063">
    <property type="entry name" value="SAM-dependent_MTases_sf"/>
</dbReference>
<dbReference type="InterPro" id="IPR041698">
    <property type="entry name" value="Methyltransf_25"/>
</dbReference>
<keyword evidence="2" id="KW-0808">Transferase</keyword>
<evidence type="ECO:0000256" key="2">
    <source>
        <dbReference type="ARBA" id="ARBA00022679"/>
    </source>
</evidence>
<keyword evidence="1 4" id="KW-0489">Methyltransferase</keyword>
<dbReference type="EMBL" id="BMJH01000001">
    <property type="protein sequence ID" value="GGC62758.1"/>
    <property type="molecule type" value="Genomic_DNA"/>
</dbReference>
<comment type="caution">
    <text evidence="4">The sequence shown here is derived from an EMBL/GenBank/DDBJ whole genome shotgun (WGS) entry which is preliminary data.</text>
</comment>
<protein>
    <submittedName>
        <fullName evidence="4">Methyltransferase</fullName>
    </submittedName>
</protein>
<dbReference type="AlphaFoldDB" id="A0A916U7X3"/>
<evidence type="ECO:0000259" key="3">
    <source>
        <dbReference type="Pfam" id="PF13649"/>
    </source>
</evidence>
<dbReference type="Gene3D" id="3.40.50.150">
    <property type="entry name" value="Vaccinia Virus protein VP39"/>
    <property type="match status" value="1"/>
</dbReference>
<reference evidence="4" key="2">
    <citation type="submission" date="2020-09" db="EMBL/GenBank/DDBJ databases">
        <authorList>
            <person name="Sun Q."/>
            <person name="Zhou Y."/>
        </authorList>
    </citation>
    <scope>NUCLEOTIDE SEQUENCE</scope>
    <source>
        <strain evidence="4">CGMCC 1.15478</strain>
    </source>
</reference>
<evidence type="ECO:0000256" key="1">
    <source>
        <dbReference type="ARBA" id="ARBA00022603"/>
    </source>
</evidence>
<dbReference type="Proteomes" id="UP000641514">
    <property type="component" value="Unassembled WGS sequence"/>
</dbReference>
<sequence>MPAKYTASAQFYDAISFEWPVYGAGREAALKLMRLRAGAKVLDMGCGTGLNFGHIQHRIGPDGWLVGVDLSSDMITQASRKAHVNEWSNVSLATADATRTTAEALCEALGGEKFDAAIATYSLSLMADWRAAFDTMVAACKPGARVAVVDMQVPTGRSAVWAPLARAACRAGGADIHAHPWTRLEQRCTNVDSVSLRGGHIQVRVGTVPRD</sequence>
<accession>A0A916U7X3</accession>
<dbReference type="GO" id="GO:0032259">
    <property type="term" value="P:methylation"/>
    <property type="evidence" value="ECO:0007669"/>
    <property type="project" value="UniProtKB-KW"/>
</dbReference>
<dbReference type="CDD" id="cd02440">
    <property type="entry name" value="AdoMet_MTases"/>
    <property type="match status" value="1"/>
</dbReference>
<proteinExistence type="predicted"/>
<organism evidence="4 5">
    <name type="scientific">Hoyosella rhizosphaerae</name>
    <dbReference type="NCBI Taxonomy" id="1755582"/>
    <lineage>
        <taxon>Bacteria</taxon>
        <taxon>Bacillati</taxon>
        <taxon>Actinomycetota</taxon>
        <taxon>Actinomycetes</taxon>
        <taxon>Mycobacteriales</taxon>
        <taxon>Hoyosellaceae</taxon>
        <taxon>Hoyosella</taxon>
    </lineage>
</organism>
<dbReference type="SUPFAM" id="SSF53335">
    <property type="entry name" value="S-adenosyl-L-methionine-dependent methyltransferases"/>
    <property type="match status" value="1"/>
</dbReference>
<name>A0A916U7X3_9ACTN</name>
<gene>
    <name evidence="4" type="ORF">GCM10011410_13980</name>
</gene>
<evidence type="ECO:0000313" key="4">
    <source>
        <dbReference type="EMBL" id="GGC62758.1"/>
    </source>
</evidence>
<feature type="domain" description="Methyltransferase" evidence="3">
    <location>
        <begin position="41"/>
        <end position="143"/>
    </location>
</feature>
<dbReference type="Pfam" id="PF13649">
    <property type="entry name" value="Methyltransf_25"/>
    <property type="match status" value="1"/>
</dbReference>
<evidence type="ECO:0000313" key="5">
    <source>
        <dbReference type="Proteomes" id="UP000641514"/>
    </source>
</evidence>
<dbReference type="RefSeq" id="WP_188671888.1">
    <property type="nucleotide sequence ID" value="NZ_BMJH01000001.1"/>
</dbReference>
<reference evidence="4" key="1">
    <citation type="journal article" date="2014" name="Int. J. Syst. Evol. Microbiol.">
        <title>Complete genome sequence of Corynebacterium casei LMG S-19264T (=DSM 44701T), isolated from a smear-ripened cheese.</title>
        <authorList>
            <consortium name="US DOE Joint Genome Institute (JGI-PGF)"/>
            <person name="Walter F."/>
            <person name="Albersmeier A."/>
            <person name="Kalinowski J."/>
            <person name="Ruckert C."/>
        </authorList>
    </citation>
    <scope>NUCLEOTIDE SEQUENCE</scope>
    <source>
        <strain evidence="4">CGMCC 1.15478</strain>
    </source>
</reference>
<keyword evidence="5" id="KW-1185">Reference proteome</keyword>
<dbReference type="GO" id="GO:0008168">
    <property type="term" value="F:methyltransferase activity"/>
    <property type="evidence" value="ECO:0007669"/>
    <property type="project" value="UniProtKB-KW"/>
</dbReference>
<dbReference type="PANTHER" id="PTHR43861">
    <property type="entry name" value="TRANS-ACONITATE 2-METHYLTRANSFERASE-RELATED"/>
    <property type="match status" value="1"/>
</dbReference>
<dbReference type="PANTHER" id="PTHR43861:SF1">
    <property type="entry name" value="TRANS-ACONITATE 2-METHYLTRANSFERASE"/>
    <property type="match status" value="1"/>
</dbReference>